<gene>
    <name evidence="3" type="ORF">CKO43_01640</name>
</gene>
<dbReference type="InterPro" id="IPR013538">
    <property type="entry name" value="ASHA1/2-like_C"/>
</dbReference>
<comment type="similarity">
    <text evidence="1">Belongs to the AHA1 family.</text>
</comment>
<reference evidence="3" key="2">
    <citation type="journal article" date="2020" name="Microorganisms">
        <title>Osmotic Adaptation and Compatible Solute Biosynthesis of Phototrophic Bacteria as Revealed from Genome Analyses.</title>
        <authorList>
            <person name="Imhoff J.F."/>
            <person name="Rahn T."/>
            <person name="Kunzel S."/>
            <person name="Keller A."/>
            <person name="Neulinger S.C."/>
        </authorList>
    </citation>
    <scope>NUCLEOTIDE SEQUENCE</scope>
    <source>
        <strain evidence="3">IM 151</strain>
    </source>
</reference>
<sequence>MQSLESRSDRRCLLLAASPAEVFAAIRDPGRVARWWGPVGFSNTIHCFDFVAGGHWRLTMHGPDGRDYPNESRFLEIEADRRVVIEHVSGHHFVLTLELVPEGDGTWVEWQQSFDTREHYESLAAFVATANQQNLERLAVEVLHVPAVASCRS</sequence>
<dbReference type="Gene3D" id="3.30.530.20">
    <property type="match status" value="1"/>
</dbReference>
<evidence type="ECO:0000313" key="4">
    <source>
        <dbReference type="Proteomes" id="UP001041814"/>
    </source>
</evidence>
<accession>A0ABS1DPG3</accession>
<evidence type="ECO:0000259" key="2">
    <source>
        <dbReference type="Pfam" id="PF08327"/>
    </source>
</evidence>
<evidence type="ECO:0000313" key="3">
    <source>
        <dbReference type="EMBL" id="MBK1711479.1"/>
    </source>
</evidence>
<reference evidence="3" key="1">
    <citation type="submission" date="2017-08" db="EMBL/GenBank/DDBJ databases">
        <authorList>
            <person name="Imhoff J.F."/>
            <person name="Rahn T."/>
            <person name="Kuenzel S."/>
            <person name="Neulinger S.C."/>
        </authorList>
    </citation>
    <scope>NUCLEOTIDE SEQUENCE</scope>
    <source>
        <strain evidence="3">IM 151</strain>
    </source>
</reference>
<dbReference type="Proteomes" id="UP001041814">
    <property type="component" value="Unassembled WGS sequence"/>
</dbReference>
<comment type="caution">
    <text evidence="3">The sequence shown here is derived from an EMBL/GenBank/DDBJ whole genome shotgun (WGS) entry which is preliminary data.</text>
</comment>
<dbReference type="RefSeq" id="WP_200377675.1">
    <property type="nucleotide sequence ID" value="NZ_NRRU01000003.1"/>
</dbReference>
<name>A0ABS1DPG3_RUBGE</name>
<dbReference type="EMBL" id="NRRU01000003">
    <property type="protein sequence ID" value="MBK1711479.1"/>
    <property type="molecule type" value="Genomic_DNA"/>
</dbReference>
<dbReference type="Pfam" id="PF08327">
    <property type="entry name" value="AHSA1"/>
    <property type="match status" value="1"/>
</dbReference>
<organism evidence="3 4">
    <name type="scientific">Rubrivivax gelatinosus</name>
    <name type="common">Rhodocyclus gelatinosus</name>
    <name type="synonym">Rhodopseudomonas gelatinosa</name>
    <dbReference type="NCBI Taxonomy" id="28068"/>
    <lineage>
        <taxon>Bacteria</taxon>
        <taxon>Pseudomonadati</taxon>
        <taxon>Pseudomonadota</taxon>
        <taxon>Betaproteobacteria</taxon>
        <taxon>Burkholderiales</taxon>
        <taxon>Sphaerotilaceae</taxon>
        <taxon>Rubrivivax</taxon>
    </lineage>
</organism>
<proteinExistence type="inferred from homology"/>
<feature type="domain" description="Activator of Hsp90 ATPase homologue 1/2-like C-terminal" evidence="2">
    <location>
        <begin position="17"/>
        <end position="140"/>
    </location>
</feature>
<evidence type="ECO:0000256" key="1">
    <source>
        <dbReference type="ARBA" id="ARBA00006817"/>
    </source>
</evidence>
<protein>
    <recommendedName>
        <fullName evidence="2">Activator of Hsp90 ATPase homologue 1/2-like C-terminal domain-containing protein</fullName>
    </recommendedName>
</protein>
<dbReference type="InterPro" id="IPR023393">
    <property type="entry name" value="START-like_dom_sf"/>
</dbReference>
<keyword evidence="4" id="KW-1185">Reference proteome</keyword>
<dbReference type="SUPFAM" id="SSF55961">
    <property type="entry name" value="Bet v1-like"/>
    <property type="match status" value="1"/>
</dbReference>